<protein>
    <submittedName>
        <fullName evidence="2">Uncharacterized protein</fullName>
    </submittedName>
</protein>
<evidence type="ECO:0000256" key="1">
    <source>
        <dbReference type="SAM" id="MobiDB-lite"/>
    </source>
</evidence>
<proteinExistence type="predicted"/>
<dbReference type="STRING" id="43678.OJAG_28730"/>
<feature type="compositionally biased region" description="Basic and acidic residues" evidence="1">
    <location>
        <begin position="1"/>
        <end position="44"/>
    </location>
</feature>
<evidence type="ECO:0000313" key="2">
    <source>
        <dbReference type="EMBL" id="KZM34574.1"/>
    </source>
</evidence>
<gene>
    <name evidence="2" type="ORF">OJAG_28730</name>
</gene>
<evidence type="ECO:0000313" key="3">
    <source>
        <dbReference type="Proteomes" id="UP000076447"/>
    </source>
</evidence>
<name>A0A163QVC8_9CELL</name>
<dbReference type="EMBL" id="LRIE01000079">
    <property type="protein sequence ID" value="KZM34574.1"/>
    <property type="molecule type" value="Genomic_DNA"/>
</dbReference>
<comment type="caution">
    <text evidence="2">The sequence shown here is derived from an EMBL/GenBank/DDBJ whole genome shotgun (WGS) entry which is preliminary data.</text>
</comment>
<organism evidence="2 3">
    <name type="scientific">Oerskovia enterophila</name>
    <dbReference type="NCBI Taxonomy" id="43678"/>
    <lineage>
        <taxon>Bacteria</taxon>
        <taxon>Bacillati</taxon>
        <taxon>Actinomycetota</taxon>
        <taxon>Actinomycetes</taxon>
        <taxon>Micrococcales</taxon>
        <taxon>Cellulomonadaceae</taxon>
        <taxon>Oerskovia</taxon>
    </lineage>
</organism>
<dbReference type="PATRIC" id="fig|43678.3.peg.3006"/>
<feature type="region of interest" description="Disordered" evidence="1">
    <location>
        <begin position="1"/>
        <end position="55"/>
    </location>
</feature>
<dbReference type="AlphaFoldDB" id="A0A163QVC8"/>
<dbReference type="RefSeq" id="WP_231907808.1">
    <property type="nucleotide sequence ID" value="NZ_LRIE01000079.1"/>
</dbReference>
<accession>A0A163QVC8</accession>
<sequence>MTSAPHDDANHETNREDDMPDEHTSDSHEGHEGHDHPDNGHDSVSHGAEPLGPVDQAPLHAAVDALAAALHDYIGTAVGVRSEFGASEADEDPRVLALEARISTLNAQVYDALHGSLGMHPDLTSLVWASDEELGAGADADAPPAPEVAEPFYLGFVVGPGSTPDASLDSVIDFLDNAGEQVVAALAEAGFDIPEWAASRGEAADFEGYGDAADDPTDGNL</sequence>
<dbReference type="Proteomes" id="UP000076447">
    <property type="component" value="Unassembled WGS sequence"/>
</dbReference>
<reference evidence="2 3" key="1">
    <citation type="submission" date="2016-01" db="EMBL/GenBank/DDBJ databases">
        <title>Genome sequence of Oerskovia enterophila VJag, an agar and cellulose degrading bacterium.</title>
        <authorList>
            <person name="Poehlein A."/>
            <person name="Jag V."/>
            <person name="Bengelsdorf F."/>
            <person name="Duerre P."/>
            <person name="Daniel R."/>
        </authorList>
    </citation>
    <scope>NUCLEOTIDE SEQUENCE [LARGE SCALE GENOMIC DNA]</scope>
    <source>
        <strain evidence="2 3">VJag</strain>
    </source>
</reference>